<feature type="transmembrane region" description="Helical" evidence="1">
    <location>
        <begin position="6"/>
        <end position="30"/>
    </location>
</feature>
<evidence type="ECO:0000313" key="2">
    <source>
        <dbReference type="EMBL" id="AKE47099.1"/>
    </source>
</evidence>
<protein>
    <submittedName>
        <fullName evidence="2">Uncharacterized protein</fullName>
    </submittedName>
</protein>
<proteinExistence type="predicted"/>
<keyword evidence="3" id="KW-1185">Reference proteome</keyword>
<keyword evidence="1" id="KW-0472">Membrane</keyword>
<evidence type="ECO:0000256" key="1">
    <source>
        <dbReference type="SAM" id="Phobius"/>
    </source>
</evidence>
<evidence type="ECO:0000313" key="3">
    <source>
        <dbReference type="Proteomes" id="UP000257866"/>
    </source>
</evidence>
<dbReference type="EMBL" id="KP869112">
    <property type="protein sequence ID" value="AKE47099.1"/>
    <property type="molecule type" value="Genomic_DNA"/>
</dbReference>
<sequence length="162" mass="18579">MFQAMFIEMLSGVLLLVAILGGAVLMYNYLEKGEILTKSGKITLIPLDSKGKDPSRLVIDDYVTGVTFEVSVERLIRRAGGPYDRREYVFDSVTEMGEHPSLMFRMVIRDMRSSIDRIVKDIKEPFRVKVKKFFDSKINILAVVLGVIQLLLILHYFELLFK</sequence>
<dbReference type="Proteomes" id="UP000257866">
    <property type="component" value="Segment"/>
</dbReference>
<reference evidence="2 3" key="1">
    <citation type="journal article" date="2015" name="BMC Genomics">
        <title>Analysis of whole genome sequencing for the Escherichia coli O157:H7 typing phages.</title>
        <authorList>
            <person name="Cowley L.A."/>
            <person name="Beckett S.J."/>
            <person name="Chase-Topping M."/>
            <person name="Perry N."/>
            <person name="Dallman T.J."/>
            <person name="Gally D.L."/>
            <person name="Jenkins C."/>
        </authorList>
    </citation>
    <scope>NUCLEOTIDE SEQUENCE [LARGE SCALE GENOMIC DNA]</scope>
</reference>
<keyword evidence="1" id="KW-0812">Transmembrane</keyword>
<gene>
    <name evidence="2" type="ORF">ECTP14_02330</name>
</gene>
<name>A0A0F6R9A8_9CAUD</name>
<accession>A0A0F6R9A8</accession>
<organism evidence="2 3">
    <name type="scientific">Escherichia coli O157 typing phage 14</name>
    <dbReference type="NCBI Taxonomy" id="1508676"/>
    <lineage>
        <taxon>Viruses</taxon>
        <taxon>Duplodnaviria</taxon>
        <taxon>Heunggongvirae</taxon>
        <taxon>Uroviricota</taxon>
        <taxon>Caudoviricetes</taxon>
        <taxon>Vequintavirinae</taxon>
        <taxon>Vequintavirus</taxon>
        <taxon>Vequintavirus TP14</taxon>
    </lineage>
</organism>
<keyword evidence="1" id="KW-1133">Transmembrane helix</keyword>
<feature type="transmembrane region" description="Helical" evidence="1">
    <location>
        <begin position="138"/>
        <end position="157"/>
    </location>
</feature>